<dbReference type="GO" id="GO:0000976">
    <property type="term" value="F:transcription cis-regulatory region binding"/>
    <property type="evidence" value="ECO:0007669"/>
    <property type="project" value="TreeGrafter"/>
</dbReference>
<dbReference type="PROSITE" id="PS01124">
    <property type="entry name" value="HTH_ARAC_FAMILY_2"/>
    <property type="match status" value="1"/>
</dbReference>
<feature type="non-terminal residue" evidence="3">
    <location>
        <position position="294"/>
    </location>
</feature>
<dbReference type="EMBL" id="MABE01000059">
    <property type="protein sequence ID" value="OUS41432.1"/>
    <property type="molecule type" value="Genomic_DNA"/>
</dbReference>
<dbReference type="Proteomes" id="UP000227088">
    <property type="component" value="Unassembled WGS sequence"/>
</dbReference>
<sequence length="294" mass="33109">MQDTYVTGGLAGLLQTYLDQQKIYDPGLSLALTKFSADSRMPTSVWRELLEKIESIQPQPAMGLKIGRLSRPHHFGVLGYLIMHCSTLGEALARFQQYQVLVHNVSKVHVQIKDAKVIMSWDTEQGASTQLSDEVFLSCFITFIQHITQDQRVTPIALHFMHPAQGEASAYEKVMGFPVSFGHDRVTLEMSTDAINIPINTSDPHLLSLMASKADALKGQDDFLTHLQQLLSDSLSQGVPTLENSARQLKISPRTLHRRLQQRQLNFKQFLRQTRELLAKLYLDDPALSLNEIS</sequence>
<dbReference type="PANTHER" id="PTHR47894:SF1">
    <property type="entry name" value="HTH-TYPE TRANSCRIPTIONAL REGULATOR VQSM"/>
    <property type="match status" value="1"/>
</dbReference>
<dbReference type="Gene3D" id="1.10.10.60">
    <property type="entry name" value="Homeodomain-like"/>
    <property type="match status" value="1"/>
</dbReference>
<keyword evidence="1" id="KW-0238">DNA-binding</keyword>
<dbReference type="GO" id="GO:0005829">
    <property type="term" value="C:cytosol"/>
    <property type="evidence" value="ECO:0007669"/>
    <property type="project" value="TreeGrafter"/>
</dbReference>
<protein>
    <recommendedName>
        <fullName evidence="2">HTH araC/xylS-type domain-containing protein</fullName>
    </recommendedName>
</protein>
<proteinExistence type="predicted"/>
<name>A0A1Y5I2L9_OLEAN</name>
<organism evidence="3 4">
    <name type="scientific">Oleispira antarctica</name>
    <dbReference type="NCBI Taxonomy" id="188908"/>
    <lineage>
        <taxon>Bacteria</taxon>
        <taxon>Pseudomonadati</taxon>
        <taxon>Pseudomonadota</taxon>
        <taxon>Gammaproteobacteria</taxon>
        <taxon>Oceanospirillales</taxon>
        <taxon>Oceanospirillaceae</taxon>
        <taxon>Oleispira</taxon>
    </lineage>
</organism>
<dbReference type="InterPro" id="IPR032687">
    <property type="entry name" value="AraC-type_N"/>
</dbReference>
<reference evidence="4" key="1">
    <citation type="journal article" date="2017" name="Proc. Natl. Acad. Sci. U.S.A.">
        <title>Simulation of Deepwater Horizon oil plume reveals substrate specialization within a complex community of hydrocarbon degraders.</title>
        <authorList>
            <person name="Hu P."/>
            <person name="Dubinsky E.A."/>
            <person name="Probst A.J."/>
            <person name="Wang J."/>
            <person name="Sieber C.M.K."/>
            <person name="Tom L.M."/>
            <person name="Gardinali P."/>
            <person name="Banfield J.F."/>
            <person name="Atlas R.M."/>
            <person name="Andersen G.L."/>
        </authorList>
    </citation>
    <scope>NUCLEOTIDE SEQUENCE [LARGE SCALE GENOMIC DNA]</scope>
</reference>
<feature type="domain" description="HTH araC/xylS-type" evidence="2">
    <location>
        <begin position="225"/>
        <end position="294"/>
    </location>
</feature>
<dbReference type="InterPro" id="IPR018060">
    <property type="entry name" value="HTH_AraC"/>
</dbReference>
<gene>
    <name evidence="3" type="ORF">A9R00_00965</name>
</gene>
<evidence type="ECO:0000256" key="1">
    <source>
        <dbReference type="ARBA" id="ARBA00023125"/>
    </source>
</evidence>
<evidence type="ECO:0000313" key="3">
    <source>
        <dbReference type="EMBL" id="OUS41432.1"/>
    </source>
</evidence>
<dbReference type="AlphaFoldDB" id="A0A1Y5I2L9"/>
<accession>A0A1Y5I2L9</accession>
<evidence type="ECO:0000313" key="4">
    <source>
        <dbReference type="Proteomes" id="UP000227088"/>
    </source>
</evidence>
<evidence type="ECO:0000259" key="2">
    <source>
        <dbReference type="PROSITE" id="PS01124"/>
    </source>
</evidence>
<comment type="caution">
    <text evidence="3">The sequence shown here is derived from an EMBL/GenBank/DDBJ whole genome shotgun (WGS) entry which is preliminary data.</text>
</comment>
<dbReference type="PANTHER" id="PTHR47894">
    <property type="entry name" value="HTH-TYPE TRANSCRIPTIONAL REGULATOR GADX"/>
    <property type="match status" value="1"/>
</dbReference>
<dbReference type="GO" id="GO:0003700">
    <property type="term" value="F:DNA-binding transcription factor activity"/>
    <property type="evidence" value="ECO:0007669"/>
    <property type="project" value="InterPro"/>
</dbReference>
<dbReference type="Pfam" id="PF12625">
    <property type="entry name" value="Arabinose_bd"/>
    <property type="match status" value="1"/>
</dbReference>